<evidence type="ECO:0000256" key="1">
    <source>
        <dbReference type="ARBA" id="ARBA00004148"/>
    </source>
</evidence>
<evidence type="ECO:0000256" key="11">
    <source>
        <dbReference type="ARBA" id="ARBA00023136"/>
    </source>
</evidence>
<sequence>MNIGGKASNEILFINFNQDYSCISVGTRNGYKIYNCDPFGKCYGKTDGGIGIVEMLFCTSLVALVGAGEQPTFSPRRLQITNTKRMSTICELTFVTAILAVKLNRKRLIVILEEHIYIYDISNMKLLHTLDTSPNPNALCALSPSSENCFLAYPPNTSGSAGELLIFDAINLQAVNIIQAHKTSLSCINFNYDGTMVATASDKGTVIRVFSIPTGQKLFQFRRGTYPARIFSVSFNLDNTLLSVSSDTDTVHIFKLIAEQERLAQIEKMERPALERKKSLVNSIRSPIASAAGAMGSYFLPDAITEMWEPARDFAFAKFPSGHSKGCQNICAISLASAQPQLIVVTAEGYFYQYSVDTKAGGECVLLKQYSLLEGEDEGADGKA</sequence>
<dbReference type="SUPFAM" id="SSF50978">
    <property type="entry name" value="WD40 repeat-like"/>
    <property type="match status" value="1"/>
</dbReference>
<dbReference type="Gene3D" id="2.130.10.10">
    <property type="entry name" value="YVTN repeat-like/Quinoprotein amine dehydrogenase"/>
    <property type="match status" value="1"/>
</dbReference>
<evidence type="ECO:0000256" key="3">
    <source>
        <dbReference type="ARBA" id="ARBA00004623"/>
    </source>
</evidence>
<dbReference type="Proteomes" id="UP001212841">
    <property type="component" value="Unassembled WGS sequence"/>
</dbReference>
<dbReference type="InterPro" id="IPR001680">
    <property type="entry name" value="WD40_rpt"/>
</dbReference>
<evidence type="ECO:0000256" key="6">
    <source>
        <dbReference type="ARBA" id="ARBA00022574"/>
    </source>
</evidence>
<comment type="subcellular location">
    <subcellularLocation>
        <location evidence="2">Endosome membrane</location>
        <topology evidence="2">Peripheral membrane protein</topology>
    </subcellularLocation>
    <subcellularLocation>
        <location evidence="3">Preautophagosomal structure membrane</location>
        <topology evidence="3">Peripheral membrane protein</topology>
    </subcellularLocation>
    <subcellularLocation>
        <location evidence="1">Vacuole membrane</location>
        <topology evidence="1">Peripheral membrane protein</topology>
    </subcellularLocation>
</comment>
<name>A0AAD5S9I0_9FUNG</name>
<organism evidence="14 15">
    <name type="scientific">Rhizophlyctis rosea</name>
    <dbReference type="NCBI Taxonomy" id="64517"/>
    <lineage>
        <taxon>Eukaryota</taxon>
        <taxon>Fungi</taxon>
        <taxon>Fungi incertae sedis</taxon>
        <taxon>Chytridiomycota</taxon>
        <taxon>Chytridiomycota incertae sedis</taxon>
        <taxon>Chytridiomycetes</taxon>
        <taxon>Rhizophlyctidales</taxon>
        <taxon>Rhizophlyctidaceae</taxon>
        <taxon>Rhizophlyctis</taxon>
    </lineage>
</organism>
<gene>
    <name evidence="14" type="primary">ATG18</name>
    <name evidence="14" type="ORF">HK097_011095</name>
</gene>
<dbReference type="GO" id="GO:0006914">
    <property type="term" value="P:autophagy"/>
    <property type="evidence" value="ECO:0007669"/>
    <property type="project" value="UniProtKB-KW"/>
</dbReference>
<dbReference type="Pfam" id="PF21032">
    <property type="entry name" value="PROPPIN"/>
    <property type="match status" value="1"/>
</dbReference>
<reference evidence="14" key="1">
    <citation type="submission" date="2020-05" db="EMBL/GenBank/DDBJ databases">
        <title>Phylogenomic resolution of chytrid fungi.</title>
        <authorList>
            <person name="Stajich J.E."/>
            <person name="Amses K."/>
            <person name="Simmons R."/>
            <person name="Seto K."/>
            <person name="Myers J."/>
            <person name="Bonds A."/>
            <person name="Quandt C.A."/>
            <person name="Barry K."/>
            <person name="Liu P."/>
            <person name="Grigoriev I."/>
            <person name="Longcore J.E."/>
            <person name="James T.Y."/>
        </authorList>
    </citation>
    <scope>NUCLEOTIDE SEQUENCE</scope>
    <source>
        <strain evidence="14">JEL0318</strain>
    </source>
</reference>
<proteinExistence type="inferred from homology"/>
<keyword evidence="15" id="KW-1185">Reference proteome</keyword>
<evidence type="ECO:0000256" key="5">
    <source>
        <dbReference type="ARBA" id="ARBA00022554"/>
    </source>
</evidence>
<evidence type="ECO:0000313" key="14">
    <source>
        <dbReference type="EMBL" id="KAJ3047865.1"/>
    </source>
</evidence>
<keyword evidence="6" id="KW-0853">WD repeat</keyword>
<accession>A0AAD5S9I0</accession>
<evidence type="ECO:0000256" key="9">
    <source>
        <dbReference type="ARBA" id="ARBA00022927"/>
    </source>
</evidence>
<keyword evidence="4" id="KW-0813">Transport</keyword>
<evidence type="ECO:0000256" key="10">
    <source>
        <dbReference type="ARBA" id="ARBA00023006"/>
    </source>
</evidence>
<keyword evidence="9" id="KW-0653">Protein transport</keyword>
<keyword evidence="8" id="KW-0967">Endosome</keyword>
<dbReference type="GO" id="GO:0034045">
    <property type="term" value="C:phagophore assembly site membrane"/>
    <property type="evidence" value="ECO:0007669"/>
    <property type="project" value="UniProtKB-SubCell"/>
</dbReference>
<dbReference type="GO" id="GO:0005774">
    <property type="term" value="C:vacuolar membrane"/>
    <property type="evidence" value="ECO:0007669"/>
    <property type="project" value="UniProtKB-SubCell"/>
</dbReference>
<keyword evidence="10" id="KW-0072">Autophagy</keyword>
<evidence type="ECO:0000256" key="13">
    <source>
        <dbReference type="ARBA" id="ARBA00039247"/>
    </source>
</evidence>
<keyword evidence="7" id="KW-0677">Repeat</keyword>
<comment type="caution">
    <text evidence="14">The sequence shown here is derived from an EMBL/GenBank/DDBJ whole genome shotgun (WGS) entry which is preliminary data.</text>
</comment>
<evidence type="ECO:0000313" key="15">
    <source>
        <dbReference type="Proteomes" id="UP001212841"/>
    </source>
</evidence>
<comment type="similarity">
    <text evidence="12">Belongs to the WD repeat PROPPIN family.</text>
</comment>
<evidence type="ECO:0000256" key="12">
    <source>
        <dbReference type="ARBA" id="ARBA00025740"/>
    </source>
</evidence>
<dbReference type="GO" id="GO:0015031">
    <property type="term" value="P:protein transport"/>
    <property type="evidence" value="ECO:0007669"/>
    <property type="project" value="UniProtKB-KW"/>
</dbReference>
<dbReference type="InterPro" id="IPR015943">
    <property type="entry name" value="WD40/YVTN_repeat-like_dom_sf"/>
</dbReference>
<evidence type="ECO:0000256" key="8">
    <source>
        <dbReference type="ARBA" id="ARBA00022753"/>
    </source>
</evidence>
<keyword evidence="11" id="KW-0472">Membrane</keyword>
<evidence type="ECO:0000256" key="2">
    <source>
        <dbReference type="ARBA" id="ARBA00004481"/>
    </source>
</evidence>
<evidence type="ECO:0000256" key="4">
    <source>
        <dbReference type="ARBA" id="ARBA00022448"/>
    </source>
</evidence>
<dbReference type="FunFam" id="2.130.10.10:FF:000965">
    <property type="entry name" value="Autophagy-like protein 18 Atg18"/>
    <property type="match status" value="1"/>
</dbReference>
<evidence type="ECO:0000256" key="7">
    <source>
        <dbReference type="ARBA" id="ARBA00022737"/>
    </source>
</evidence>
<dbReference type="SMART" id="SM00320">
    <property type="entry name" value="WD40"/>
    <property type="match status" value="2"/>
</dbReference>
<dbReference type="InterPro" id="IPR048720">
    <property type="entry name" value="PROPPIN"/>
</dbReference>
<dbReference type="GO" id="GO:0010008">
    <property type="term" value="C:endosome membrane"/>
    <property type="evidence" value="ECO:0007669"/>
    <property type="project" value="UniProtKB-SubCell"/>
</dbReference>
<dbReference type="PANTHER" id="PTHR11227">
    <property type="entry name" value="WD-REPEAT PROTEIN INTERACTING WITH PHOSPHOINOSIDES WIPI -RELATED"/>
    <property type="match status" value="1"/>
</dbReference>
<dbReference type="EMBL" id="JADGJD010000887">
    <property type="protein sequence ID" value="KAJ3047865.1"/>
    <property type="molecule type" value="Genomic_DNA"/>
</dbReference>
<keyword evidence="5" id="KW-0926">Vacuole</keyword>
<dbReference type="InterPro" id="IPR036322">
    <property type="entry name" value="WD40_repeat_dom_sf"/>
</dbReference>
<protein>
    <recommendedName>
        <fullName evidence="13">Autophagy-related protein 18</fullName>
    </recommendedName>
</protein>
<dbReference type="AlphaFoldDB" id="A0AAD5S9I0"/>